<dbReference type="Pfam" id="PF02734">
    <property type="entry name" value="Dak2"/>
    <property type="match status" value="1"/>
</dbReference>
<evidence type="ECO:0000256" key="2">
    <source>
        <dbReference type="ARBA" id="ARBA00004745"/>
    </source>
</evidence>
<dbReference type="PANTHER" id="PTHR28629">
    <property type="entry name" value="TRIOKINASE/FMN CYCLASE"/>
    <property type="match status" value="1"/>
</dbReference>
<comment type="catalytic activity">
    <reaction evidence="1">
        <text>dihydroxyacetone + phosphoenolpyruvate = dihydroxyacetone phosphate + pyruvate</text>
        <dbReference type="Rhea" id="RHEA:18381"/>
        <dbReference type="ChEBI" id="CHEBI:15361"/>
        <dbReference type="ChEBI" id="CHEBI:16016"/>
        <dbReference type="ChEBI" id="CHEBI:57642"/>
        <dbReference type="ChEBI" id="CHEBI:58702"/>
        <dbReference type="EC" id="2.7.1.121"/>
    </reaction>
</comment>
<dbReference type="GO" id="GO:0019563">
    <property type="term" value="P:glycerol catabolic process"/>
    <property type="evidence" value="ECO:0007669"/>
    <property type="project" value="TreeGrafter"/>
</dbReference>
<keyword evidence="4" id="KW-0808">Transferase</keyword>
<dbReference type="GO" id="GO:0005829">
    <property type="term" value="C:cytosol"/>
    <property type="evidence" value="ECO:0007669"/>
    <property type="project" value="TreeGrafter"/>
</dbReference>
<evidence type="ECO:0000256" key="8">
    <source>
        <dbReference type="ARBA" id="ARBA00055771"/>
    </source>
</evidence>
<dbReference type="PROSITE" id="PS51480">
    <property type="entry name" value="DHAL"/>
    <property type="match status" value="1"/>
</dbReference>
<dbReference type="GO" id="GO:0047324">
    <property type="term" value="F:phosphoenolpyruvate-glycerone phosphotransferase activity"/>
    <property type="evidence" value="ECO:0007669"/>
    <property type="project" value="UniProtKB-EC"/>
</dbReference>
<gene>
    <name evidence="10" type="ORF">TSYNT_7190</name>
</gene>
<dbReference type="InterPro" id="IPR012737">
    <property type="entry name" value="DhaK_L_YcgS"/>
</dbReference>
<dbReference type="GO" id="GO:0004371">
    <property type="term" value="F:glycerone kinase activity"/>
    <property type="evidence" value="ECO:0007669"/>
    <property type="project" value="InterPro"/>
</dbReference>
<protein>
    <recommendedName>
        <fullName evidence="3">phosphoenolpyruvate--glycerone phosphotransferase</fullName>
        <ecNumber evidence="3">2.7.1.121</ecNumber>
    </recommendedName>
</protein>
<keyword evidence="5 10" id="KW-0418">Kinase</keyword>
<evidence type="ECO:0000256" key="3">
    <source>
        <dbReference type="ARBA" id="ARBA00012095"/>
    </source>
</evidence>
<evidence type="ECO:0000313" key="10">
    <source>
        <dbReference type="EMBL" id="GAQ25172.1"/>
    </source>
</evidence>
<dbReference type="OrthoDB" id="9800291at2"/>
<dbReference type="RefSeq" id="WP_059032579.1">
    <property type="nucleotide sequence ID" value="NZ_DF977001.1"/>
</dbReference>
<name>A0A0U9HGZ8_9FIRM</name>
<dbReference type="InterPro" id="IPR036117">
    <property type="entry name" value="DhaL_dom_sf"/>
</dbReference>
<dbReference type="FunFam" id="1.25.40.340:FF:000002">
    <property type="entry name" value="Dihydroxyacetone kinase, L subunit"/>
    <property type="match status" value="1"/>
</dbReference>
<organism evidence="10">
    <name type="scientific">Tepidanaerobacter syntrophicus</name>
    <dbReference type="NCBI Taxonomy" id="224999"/>
    <lineage>
        <taxon>Bacteria</taxon>
        <taxon>Bacillati</taxon>
        <taxon>Bacillota</taxon>
        <taxon>Clostridia</taxon>
        <taxon>Thermosediminibacterales</taxon>
        <taxon>Tepidanaerobacteraceae</taxon>
        <taxon>Tepidanaerobacter</taxon>
    </lineage>
</organism>
<dbReference type="NCBIfam" id="TIGR02365">
    <property type="entry name" value="dha_L_ycgS"/>
    <property type="match status" value="1"/>
</dbReference>
<evidence type="ECO:0000313" key="11">
    <source>
        <dbReference type="Proteomes" id="UP000062160"/>
    </source>
</evidence>
<evidence type="ECO:0000256" key="4">
    <source>
        <dbReference type="ARBA" id="ARBA00022679"/>
    </source>
</evidence>
<comment type="subunit">
    <text evidence="7">Homodimer. The dihydroxyacetone kinase complex is composed of a homodimer of DhaM, a homodimer of DhaK and the subunit DhaL.</text>
</comment>
<dbReference type="SMART" id="SM01120">
    <property type="entry name" value="Dak2"/>
    <property type="match status" value="1"/>
</dbReference>
<reference evidence="10" key="1">
    <citation type="journal article" date="2016" name="Genome Announc.">
        <title>Draft Genome Sequence of the Syntrophic Lactate-Degrading Bacterium Tepidanaerobacter syntrophicus JLT.</title>
        <authorList>
            <person name="Matsuura N."/>
            <person name="Ohashi A."/>
            <person name="Tourlousse D.M."/>
            <person name="Sekiguchi Y."/>
        </authorList>
    </citation>
    <scope>NUCLEOTIDE SEQUENCE [LARGE SCALE GENOMIC DNA]</scope>
    <source>
        <strain evidence="10">JL</strain>
    </source>
</reference>
<dbReference type="InterPro" id="IPR050861">
    <property type="entry name" value="Dihydroxyacetone_Kinase"/>
</dbReference>
<evidence type="ECO:0000259" key="9">
    <source>
        <dbReference type="PROSITE" id="PS51480"/>
    </source>
</evidence>
<evidence type="ECO:0000256" key="1">
    <source>
        <dbReference type="ARBA" id="ARBA00001113"/>
    </source>
</evidence>
<dbReference type="EC" id="2.7.1.121" evidence="3"/>
<sequence length="210" mass="22420">MAVDSAQLIKIINHMAQYIEENKDFLTELDAAIGDADHGINMAKGFKAVSEKISSMEDKDCGTILKTVGMTLVSTVGGASGPLYGTAFMRASQATGTKDKITFEDLPTILDAALEGIKMRGKAQKGEKTIIDSLEPAVKVLKSSSPADLNLLKKAVDAAKDGVEYTKGIIAKKGRASYLGERSIGHQDPGATSCYIMLKAIYDALENMQK</sequence>
<evidence type="ECO:0000256" key="6">
    <source>
        <dbReference type="ARBA" id="ARBA00022798"/>
    </source>
</evidence>
<proteinExistence type="predicted"/>
<evidence type="ECO:0000256" key="5">
    <source>
        <dbReference type="ARBA" id="ARBA00022777"/>
    </source>
</evidence>
<comment type="function">
    <text evidence="8">ADP-binding subunit of the dihydroxyacetone kinase, which is responsible for the phosphoenolpyruvate (PEP)-dependent phosphorylation of dihydroxyacetone. DhaL-ADP is converted to DhaL-ATP via a phosphoryl group transfer from DhaM and transmits it to dihydroxyacetone binds to DhaK.</text>
</comment>
<dbReference type="EMBL" id="DF977001">
    <property type="protein sequence ID" value="GAQ25172.1"/>
    <property type="molecule type" value="Genomic_DNA"/>
</dbReference>
<keyword evidence="11" id="KW-1185">Reference proteome</keyword>
<dbReference type="Proteomes" id="UP000062160">
    <property type="component" value="Unassembled WGS sequence"/>
</dbReference>
<evidence type="ECO:0000256" key="7">
    <source>
        <dbReference type="ARBA" id="ARBA00046577"/>
    </source>
</evidence>
<feature type="domain" description="DhaL" evidence="9">
    <location>
        <begin position="6"/>
        <end position="203"/>
    </location>
</feature>
<accession>A0A0U9HGZ8</accession>
<comment type="pathway">
    <text evidence="2">Polyol metabolism; glycerol degradation.</text>
</comment>
<dbReference type="SUPFAM" id="SSF101473">
    <property type="entry name" value="DhaL-like"/>
    <property type="match status" value="1"/>
</dbReference>
<dbReference type="InterPro" id="IPR004007">
    <property type="entry name" value="DhaL_dom"/>
</dbReference>
<dbReference type="STRING" id="224999.GCA_001485475_01187"/>
<keyword evidence="6" id="KW-0319">Glycerol metabolism</keyword>
<dbReference type="Gene3D" id="1.25.40.340">
    <property type="match status" value="1"/>
</dbReference>
<dbReference type="PANTHER" id="PTHR28629:SF4">
    <property type="entry name" value="TRIOKINASE_FMN CYCLASE"/>
    <property type="match status" value="1"/>
</dbReference>
<dbReference type="AlphaFoldDB" id="A0A0U9HGZ8"/>